<protein>
    <submittedName>
        <fullName evidence="1">YdeI/OmpD-associated family protein</fullName>
    </submittedName>
</protein>
<dbReference type="Pfam" id="PF13376">
    <property type="entry name" value="OmdA"/>
    <property type="match status" value="1"/>
</dbReference>
<gene>
    <name evidence="1" type="ORF">FK220_008870</name>
</gene>
<name>A0A967AU60_9FLAO</name>
<accession>A0A967AU60</accession>
<sequence>MQSPVFEVSLSGGFGIILPPHIIKPFLDKGQKRVKVEASFEEKSISFHGAIQKRGDRHFMMFGKNNQKALGVFPNDYFQLQFFEDDSKYGVEISEELEAVLLSDYDAYQIFESFTKGKKRGIIYMISRYTVSQTRIDKSILLCENLKKGIRDNRDLLKSF</sequence>
<reference evidence="1" key="2">
    <citation type="submission" date="2020-03" db="EMBL/GenBank/DDBJ databases">
        <title>Flavobacteriaceae bacterium strain TP-CH-4, a member of the family Flavobacteriaceae isolated from a deep-sea seamount.</title>
        <authorList>
            <person name="Zhang D.-C."/>
        </authorList>
    </citation>
    <scope>NUCLEOTIDE SEQUENCE</scope>
    <source>
        <strain evidence="1">TP-CH-4</strain>
    </source>
</reference>
<keyword evidence="2" id="KW-1185">Reference proteome</keyword>
<dbReference type="RefSeq" id="WP_152573958.1">
    <property type="nucleotide sequence ID" value="NZ_VIKU02000002.1"/>
</dbReference>
<evidence type="ECO:0000313" key="1">
    <source>
        <dbReference type="EMBL" id="NHF59450.1"/>
    </source>
</evidence>
<reference evidence="1" key="1">
    <citation type="submission" date="2019-07" db="EMBL/GenBank/DDBJ databases">
        <authorList>
            <person name="De-Chao Zhang Q."/>
        </authorList>
    </citation>
    <scope>NUCLEOTIDE SEQUENCE</scope>
    <source>
        <strain evidence="1">TP-CH-4</strain>
    </source>
</reference>
<organism evidence="1 2">
    <name type="scientific">Pelagihabitans pacificus</name>
    <dbReference type="NCBI Taxonomy" id="2696054"/>
    <lineage>
        <taxon>Bacteria</taxon>
        <taxon>Pseudomonadati</taxon>
        <taxon>Bacteroidota</taxon>
        <taxon>Flavobacteriia</taxon>
        <taxon>Flavobacteriales</taxon>
        <taxon>Flavobacteriaceae</taxon>
        <taxon>Pelagihabitans</taxon>
    </lineage>
</organism>
<dbReference type="EMBL" id="VIKU02000002">
    <property type="protein sequence ID" value="NHF59450.1"/>
    <property type="molecule type" value="Genomic_DNA"/>
</dbReference>
<proteinExistence type="predicted"/>
<dbReference type="AlphaFoldDB" id="A0A967AU60"/>
<comment type="caution">
    <text evidence="1">The sequence shown here is derived from an EMBL/GenBank/DDBJ whole genome shotgun (WGS) entry which is preliminary data.</text>
</comment>
<dbReference type="Proteomes" id="UP000707206">
    <property type="component" value="Unassembled WGS sequence"/>
</dbReference>
<evidence type="ECO:0000313" key="2">
    <source>
        <dbReference type="Proteomes" id="UP000707206"/>
    </source>
</evidence>